<dbReference type="InterPro" id="IPR056447">
    <property type="entry name" value="REV3_N"/>
</dbReference>
<evidence type="ECO:0000256" key="6">
    <source>
        <dbReference type="ARBA" id="ARBA00022695"/>
    </source>
</evidence>
<dbReference type="RefSeq" id="XP_030754665.1">
    <property type="nucleotide sequence ID" value="XM_030898805.1"/>
</dbReference>
<dbReference type="InterPro" id="IPR023211">
    <property type="entry name" value="DNA_pol_palm_dom_sf"/>
</dbReference>
<dbReference type="InterPro" id="IPR042087">
    <property type="entry name" value="DNA_pol_B_thumb"/>
</dbReference>
<reference evidence="22" key="1">
    <citation type="submission" date="2025-08" db="UniProtKB">
        <authorList>
            <consortium name="RefSeq"/>
        </authorList>
    </citation>
    <scope>IDENTIFICATION</scope>
    <source>
        <tissue evidence="22">Gonads</tissue>
    </source>
</reference>
<accession>A0A6J2XV76</accession>
<keyword evidence="11" id="KW-0408">Iron</keyword>
<keyword evidence="13" id="KW-0234">DNA repair</keyword>
<dbReference type="CDD" id="cd05778">
    <property type="entry name" value="DNA_polB_zeta_exo"/>
    <property type="match status" value="1"/>
</dbReference>
<keyword evidence="9" id="KW-0862">Zinc</keyword>
<evidence type="ECO:0000256" key="11">
    <source>
        <dbReference type="ARBA" id="ARBA00023004"/>
    </source>
</evidence>
<keyword evidence="5" id="KW-0808">Transferase</keyword>
<evidence type="ECO:0000256" key="13">
    <source>
        <dbReference type="ARBA" id="ARBA00023204"/>
    </source>
</evidence>
<dbReference type="InterPro" id="IPR043502">
    <property type="entry name" value="DNA/RNA_pol_sf"/>
</dbReference>
<name>A0A6J2XV76_SITOR</name>
<dbReference type="Gene3D" id="3.30.420.10">
    <property type="entry name" value="Ribonuclease H-like superfamily/Ribonuclease H"/>
    <property type="match status" value="1"/>
</dbReference>
<dbReference type="GO" id="GO:0003887">
    <property type="term" value="F:DNA-directed DNA polymerase activity"/>
    <property type="evidence" value="ECO:0007669"/>
    <property type="project" value="UniProtKB-KW"/>
</dbReference>
<dbReference type="GeneID" id="115881359"/>
<dbReference type="InterPro" id="IPR006134">
    <property type="entry name" value="DNA-dir_DNA_pol_B_multi_dom"/>
</dbReference>
<dbReference type="SUPFAM" id="SSF56672">
    <property type="entry name" value="DNA/RNA polymerases"/>
    <property type="match status" value="1"/>
</dbReference>
<dbReference type="PANTHER" id="PTHR45812:SF1">
    <property type="entry name" value="DNA POLYMERASE ZETA CATALYTIC SUBUNIT"/>
    <property type="match status" value="1"/>
</dbReference>
<feature type="domain" description="DNA-directed DNA polymerase family B multifunctional" evidence="16">
    <location>
        <begin position="1508"/>
        <end position="1958"/>
    </location>
</feature>
<dbReference type="InterPro" id="IPR025687">
    <property type="entry name" value="Znf-C4pol"/>
</dbReference>
<keyword evidence="6" id="KW-0548">Nucleotidyltransferase</keyword>
<dbReference type="FunCoup" id="A0A6J2XV76">
    <property type="interactions" value="1623"/>
</dbReference>
<keyword evidence="7" id="KW-0479">Metal-binding</keyword>
<comment type="similarity">
    <text evidence="2">Belongs to the DNA polymerase type-B family.</text>
</comment>
<dbReference type="CDD" id="cd05534">
    <property type="entry name" value="POLBc_zeta"/>
    <property type="match status" value="1"/>
</dbReference>
<dbReference type="GO" id="GO:0005634">
    <property type="term" value="C:nucleus"/>
    <property type="evidence" value="ECO:0007669"/>
    <property type="project" value="TreeGrafter"/>
</dbReference>
<dbReference type="Gene3D" id="3.30.342.10">
    <property type="entry name" value="DNA Polymerase, chain B, domain 1"/>
    <property type="match status" value="1"/>
</dbReference>
<dbReference type="InParanoid" id="A0A6J2XV76"/>
<evidence type="ECO:0000259" key="17">
    <source>
        <dbReference type="Pfam" id="PF03104"/>
    </source>
</evidence>
<dbReference type="GO" id="GO:0000724">
    <property type="term" value="P:double-strand break repair via homologous recombination"/>
    <property type="evidence" value="ECO:0007669"/>
    <property type="project" value="TreeGrafter"/>
</dbReference>
<dbReference type="SMART" id="SM00486">
    <property type="entry name" value="POLBc"/>
    <property type="match status" value="1"/>
</dbReference>
<evidence type="ECO:0000256" key="10">
    <source>
        <dbReference type="ARBA" id="ARBA00022932"/>
    </source>
</evidence>
<dbReference type="InterPro" id="IPR036397">
    <property type="entry name" value="RNaseH_sf"/>
</dbReference>
<dbReference type="GO" id="GO:0046872">
    <property type="term" value="F:metal ion binding"/>
    <property type="evidence" value="ECO:0007669"/>
    <property type="project" value="UniProtKB-KW"/>
</dbReference>
<dbReference type="Pfam" id="PF24065">
    <property type="entry name" value="REV3_N"/>
    <property type="match status" value="1"/>
</dbReference>
<evidence type="ECO:0000256" key="8">
    <source>
        <dbReference type="ARBA" id="ARBA00022763"/>
    </source>
</evidence>
<dbReference type="OrthoDB" id="2414538at2759"/>
<dbReference type="Pfam" id="PF03104">
    <property type="entry name" value="DNA_pol_B_exo1"/>
    <property type="match status" value="1"/>
</dbReference>
<dbReference type="GO" id="GO:0003677">
    <property type="term" value="F:DNA binding"/>
    <property type="evidence" value="ECO:0007669"/>
    <property type="project" value="InterPro"/>
</dbReference>
<feature type="domain" description="DNA polymerase delta/zeta catalytic subunit N-terminal" evidence="19">
    <location>
        <begin position="56"/>
        <end position="132"/>
    </location>
</feature>
<comment type="catalytic activity">
    <reaction evidence="14">
        <text>DNA(n) + a 2'-deoxyribonucleoside 5'-triphosphate = DNA(n+1) + diphosphate</text>
        <dbReference type="Rhea" id="RHEA:22508"/>
        <dbReference type="Rhea" id="RHEA-COMP:17339"/>
        <dbReference type="Rhea" id="RHEA-COMP:17340"/>
        <dbReference type="ChEBI" id="CHEBI:33019"/>
        <dbReference type="ChEBI" id="CHEBI:61560"/>
        <dbReference type="ChEBI" id="CHEBI:173112"/>
        <dbReference type="EC" id="2.7.7.7"/>
    </reaction>
</comment>
<dbReference type="InterPro" id="IPR006172">
    <property type="entry name" value="DNA-dir_DNA_pol_B"/>
</dbReference>
<keyword evidence="8" id="KW-0227">DNA damage</keyword>
<dbReference type="InterPro" id="IPR006133">
    <property type="entry name" value="DNA-dir_DNA_pol_B_exonuc"/>
</dbReference>
<dbReference type="GO" id="GO:0042276">
    <property type="term" value="P:error-prone translesion synthesis"/>
    <property type="evidence" value="ECO:0007669"/>
    <property type="project" value="TreeGrafter"/>
</dbReference>
<feature type="domain" description="DNA polymerase zeta catalytic subunit N-terminal" evidence="20">
    <location>
        <begin position="2"/>
        <end position="55"/>
    </location>
</feature>
<evidence type="ECO:0000256" key="9">
    <source>
        <dbReference type="ARBA" id="ARBA00022833"/>
    </source>
</evidence>
<keyword evidence="21" id="KW-1185">Reference proteome</keyword>
<evidence type="ECO:0000259" key="20">
    <source>
        <dbReference type="Pfam" id="PF24065"/>
    </source>
</evidence>
<feature type="region of interest" description="Disordered" evidence="15">
    <location>
        <begin position="920"/>
        <end position="942"/>
    </location>
</feature>
<dbReference type="Pfam" id="PF24055">
    <property type="entry name" value="POL3_N"/>
    <property type="match status" value="1"/>
</dbReference>
<dbReference type="Proteomes" id="UP000504635">
    <property type="component" value="Unplaced"/>
</dbReference>
<keyword evidence="10" id="KW-0239">DNA-directed DNA polymerase</keyword>
<dbReference type="GO" id="GO:0051536">
    <property type="term" value="F:iron-sulfur cluster binding"/>
    <property type="evidence" value="ECO:0007669"/>
    <property type="project" value="UniProtKB-KW"/>
</dbReference>
<feature type="region of interest" description="Disordered" evidence="15">
    <location>
        <begin position="1196"/>
        <end position="1230"/>
    </location>
</feature>
<feature type="compositionally biased region" description="Basic residues" evidence="15">
    <location>
        <begin position="1216"/>
        <end position="1226"/>
    </location>
</feature>
<evidence type="ECO:0000256" key="7">
    <source>
        <dbReference type="ARBA" id="ARBA00022723"/>
    </source>
</evidence>
<evidence type="ECO:0000313" key="22">
    <source>
        <dbReference type="RefSeq" id="XP_030754665.1"/>
    </source>
</evidence>
<organism evidence="21 22">
    <name type="scientific">Sitophilus oryzae</name>
    <name type="common">Rice weevil</name>
    <name type="synonym">Curculio oryzae</name>
    <dbReference type="NCBI Taxonomy" id="7048"/>
    <lineage>
        <taxon>Eukaryota</taxon>
        <taxon>Metazoa</taxon>
        <taxon>Ecdysozoa</taxon>
        <taxon>Arthropoda</taxon>
        <taxon>Hexapoda</taxon>
        <taxon>Insecta</taxon>
        <taxon>Pterygota</taxon>
        <taxon>Neoptera</taxon>
        <taxon>Endopterygota</taxon>
        <taxon>Coleoptera</taxon>
        <taxon>Polyphaga</taxon>
        <taxon>Cucujiformia</taxon>
        <taxon>Curculionidae</taxon>
        <taxon>Dryophthorinae</taxon>
        <taxon>Sitophilus</taxon>
    </lineage>
</organism>
<evidence type="ECO:0000259" key="18">
    <source>
        <dbReference type="Pfam" id="PF14260"/>
    </source>
</evidence>
<evidence type="ECO:0000256" key="14">
    <source>
        <dbReference type="ARBA" id="ARBA00049244"/>
    </source>
</evidence>
<dbReference type="Pfam" id="PF00136">
    <property type="entry name" value="DNA_pol_B"/>
    <property type="match status" value="1"/>
</dbReference>
<dbReference type="FunFam" id="3.30.420.10:FF:000024">
    <property type="entry name" value="DNA polymerase zeta catalytic subunit"/>
    <property type="match status" value="1"/>
</dbReference>
<evidence type="ECO:0000256" key="2">
    <source>
        <dbReference type="ARBA" id="ARBA00005755"/>
    </source>
</evidence>
<evidence type="ECO:0000256" key="4">
    <source>
        <dbReference type="ARBA" id="ARBA00021589"/>
    </source>
</evidence>
<dbReference type="FunFam" id="1.10.132.60:FF:000005">
    <property type="entry name" value="Putative DNA polymerase zeta catalytic subunit"/>
    <property type="match status" value="1"/>
</dbReference>
<feature type="domain" description="DNA-directed DNA polymerase family B exonuclease" evidence="17">
    <location>
        <begin position="1239"/>
        <end position="1440"/>
    </location>
</feature>
<feature type="region of interest" description="Disordered" evidence="15">
    <location>
        <begin position="765"/>
        <end position="791"/>
    </location>
</feature>
<dbReference type="Gene3D" id="1.10.132.60">
    <property type="entry name" value="DNA polymerase family B, C-terminal domain"/>
    <property type="match status" value="1"/>
</dbReference>
<dbReference type="InterPro" id="IPR017964">
    <property type="entry name" value="DNA-dir_DNA_pol_B_CS"/>
</dbReference>
<sequence>MVSVRIVVIDYYMSPPIPGLDVTYSEFRGSSVSQVPILRCFGSNEIGQKICLHIHGVFPYLYIPYDGVGNVDSLMYQLASSIDRAVNVSLNQANSSMQYVYKISLVSGIPMYGYHQKKHQFFKIYLYNPSLVSTISNLLINRNVLDRIFQPHEAHINFTLQFMIDYNLHGMSKMIISDIKYRGTTSEELYSVENIEKITLCELEGDINAGHILNQQDIISGKLAANPGIAALWEDEKQRLRNKNQSSQLGEFLELKNMKFTPTKSHLIFKQALLERLAISSTDNETAQADLDMSVYPAETPASVSLQNASIVDLHTPSSLELSLDDTFCQSQSILDTTLKPENATIDEDAQKFLLLLEELAEEKENKKELEEDSILSQTIKDADQSDESNEDILDLSMPLGSMTTPQKIVVSANANSGHTDDIEDIFNTTLIPQIDGQYDLSDNEFYQYSGVMTRSRCKKIENLKSQLPKQNPKNVCAKRSMPLLDDIFENPIELVPNFLPKAKKNSEHNISYQKELVNIEHLDKTKSLTASPSAKIRKKRNTTDSIEKTLKLISFRVNKMYARRKLNSVIKIISKKEKLFHSSYKKPKFIVKPSAKRFLDKISSYKESETCLNDSCKNNTYASIEKCQNVYINCDGAADDSSSDDEPLLNKKKRIKKNKSSTGYAPLKISAKKSPRTAEKSLPLAKQLDTINEEYINFQQTTNPTDKKYNSPASSFKRKISFDSEFPSNTTIVEEHLSCAYSPKHKTSDKLTVTSALEKVEIKEYAEDSSRSSDTTTSINHGHSDSDMFSENEDLNSSFFEKHKFNMSVAEKYDRDTHYVAKEGCSTIFTPSSFEELVENRKIDKESFSGNLMNISSKENNSQNCQDPISGESLEIKLSSEDLSQKVKTQLDVNHERVVVRSYQSNRCEIQNQKIEECHSGSQKSLESKSDNISSLESYSSTEVKSYQPINDCKRETDNNHEIISPNDAYSSNEIPSYQVINTTEIYKKALGQLSQTSSIKSEGSGSLKTEKNLEDFSRNKPVLLTPAFKPPKRSETAEYLSKNKISLVKLQEPFYSNVNDYTGVVEIGQRILKISSKASIHLQEFNSKNDSLNKYRNKFVRENNLVLNANNLVNIKLSHCKNRPIVMQPLKKPPSVREVTEWCRDQLELEKDDTPELNEELSFEQAKILIPNSPGNEENESDLSLSLSPCTPLSEDSKISPVKENKQSVEHTIDHRKKKCRRKEQNRSCEISGVTQSNSFGFDNSVRDLQAARAVIEHQYLTTMVMELHTRTRGDFKPDPEYDPICAICYSVLNDVPETHPKKSRAKGVIALNRLPISWNEPNNHLLDGVREDCDIDYADSEEMLISMFLDKIKYWDPDILAGYEIQMLSWGYLVDRGFSLSLNLIPLLGRTKINRFGKNTLKPSHFDLETDIIGRIVLDAWRLMRHEIALQSYTFESIVYHILHKRVPSYSFRSLTFWWDHRTNLFRHRVVSYYLLRVDTVLEIFQKLDFINRTSELAKLFGIMFYEVLSRGSQFRVESMMLRLAKPLNYVPVSPNVKQRAHMKAPEFIPLVMEPESKLYNDPVIVLDFQSLYPSIIIGYNYCFTTCLGRVRHLGTNVPFEFGSTQLKIPRKLTEKLSKRDLLNFAPCGVAFVKQKVREGILPRMLKEILDTRLMVKNSMKQNKGDETLQKVLHSRQLGLKLIANVTFGYTAASFSGRMSCVEIMDSIVSKARETLQRAIAMVEENTEWDGRVVYGDTDSLFVMTKGKTKEEAFEIGKQIAEAITNDNPDPIKLKLEKVYQPCILQTKKRYVGYMYESPDQKEPVYEAKGIETVRRDGCPAVSKMLQKCLILLFDTKDVSSIKQYVLKQFNKIIAGRASIQDLTFAKEYRGASGYKPGACVPALELAKKWRAIDRRSEPRSAERVPYVIINGPPGLPLIRLVRSPMDVLNDNSLRLNSLYYITKVIIPPLNRCLNLIGADVMTWFNQMPRKNIQYLPSSSPTTKSTISQYFTSKICASCSQPAQEGLCVKCLQKPNVTALTLAEKLRNWEKNYFDTKVICHCCTGHLEDIKCISLDCPVLYRRIQTYNDLQQSKYVRDIFDSTFSENNFMFSLE</sequence>
<dbReference type="FunFam" id="1.10.287.690:FF:000002">
    <property type="entry name" value="DNA polymerase zeta"/>
    <property type="match status" value="1"/>
</dbReference>
<dbReference type="InterPro" id="IPR012337">
    <property type="entry name" value="RNaseH-like_sf"/>
</dbReference>
<evidence type="ECO:0000313" key="21">
    <source>
        <dbReference type="Proteomes" id="UP000504635"/>
    </source>
</evidence>
<evidence type="ECO:0000259" key="16">
    <source>
        <dbReference type="Pfam" id="PF00136"/>
    </source>
</evidence>
<dbReference type="Gene3D" id="3.90.1600.10">
    <property type="entry name" value="Palm domain of DNA polymerase"/>
    <property type="match status" value="1"/>
</dbReference>
<keyword evidence="12" id="KW-0411">Iron-sulfur</keyword>
<feature type="compositionally biased region" description="Basic and acidic residues" evidence="15">
    <location>
        <begin position="1197"/>
        <end position="1215"/>
    </location>
</feature>
<dbReference type="InterPro" id="IPR056435">
    <property type="entry name" value="DPOD/Z_N"/>
</dbReference>
<evidence type="ECO:0000256" key="3">
    <source>
        <dbReference type="ARBA" id="ARBA00012417"/>
    </source>
</evidence>
<evidence type="ECO:0000259" key="19">
    <source>
        <dbReference type="Pfam" id="PF24055"/>
    </source>
</evidence>
<dbReference type="GO" id="GO:0000166">
    <property type="term" value="F:nucleotide binding"/>
    <property type="evidence" value="ECO:0007669"/>
    <property type="project" value="InterPro"/>
</dbReference>
<evidence type="ECO:0000256" key="5">
    <source>
        <dbReference type="ARBA" id="ARBA00022679"/>
    </source>
</evidence>
<dbReference type="GO" id="GO:0016035">
    <property type="term" value="C:zeta DNA polymerase complex"/>
    <property type="evidence" value="ECO:0007669"/>
    <property type="project" value="InterPro"/>
</dbReference>
<dbReference type="PROSITE" id="PS00116">
    <property type="entry name" value="DNA_POLYMERASE_B"/>
    <property type="match status" value="1"/>
</dbReference>
<evidence type="ECO:0000256" key="15">
    <source>
        <dbReference type="SAM" id="MobiDB-lite"/>
    </source>
</evidence>
<evidence type="ECO:0000256" key="1">
    <source>
        <dbReference type="ARBA" id="ARBA00001966"/>
    </source>
</evidence>
<comment type="cofactor">
    <cofactor evidence="1">
        <name>[4Fe-4S] cluster</name>
        <dbReference type="ChEBI" id="CHEBI:49883"/>
    </cofactor>
</comment>
<dbReference type="CTD" id="136035703"/>
<dbReference type="KEGG" id="soy:115881359"/>
<dbReference type="SUPFAM" id="SSF53098">
    <property type="entry name" value="Ribonuclease H-like"/>
    <property type="match status" value="1"/>
</dbReference>
<dbReference type="EC" id="2.7.7.7" evidence="3"/>
<protein>
    <recommendedName>
        <fullName evidence="4">DNA polymerase zeta catalytic subunit</fullName>
        <ecNumber evidence="3">2.7.7.7</ecNumber>
    </recommendedName>
</protein>
<dbReference type="Pfam" id="PF14260">
    <property type="entry name" value="zf-C4pol"/>
    <property type="match status" value="1"/>
</dbReference>
<gene>
    <name evidence="22" type="primary">LOC115881359</name>
</gene>
<feature type="compositionally biased region" description="Polar residues" evidence="15">
    <location>
        <begin position="921"/>
        <end position="942"/>
    </location>
</feature>
<dbReference type="PRINTS" id="PR00106">
    <property type="entry name" value="DNAPOLB"/>
</dbReference>
<evidence type="ECO:0000256" key="12">
    <source>
        <dbReference type="ARBA" id="ARBA00023014"/>
    </source>
</evidence>
<feature type="domain" description="C4-type zinc-finger of DNA polymerase delta" evidence="18">
    <location>
        <begin position="1999"/>
        <end position="2066"/>
    </location>
</feature>
<proteinExistence type="inferred from homology"/>
<dbReference type="PANTHER" id="PTHR45812">
    <property type="entry name" value="DNA POLYMERASE ZETA CATALYTIC SUBUNIT"/>
    <property type="match status" value="1"/>
</dbReference>
<dbReference type="Gene3D" id="1.10.287.690">
    <property type="entry name" value="Helix hairpin bin"/>
    <property type="match status" value="1"/>
</dbReference>
<dbReference type="InterPro" id="IPR030559">
    <property type="entry name" value="PolZ_Rev3"/>
</dbReference>